<evidence type="ECO:0000313" key="7">
    <source>
        <dbReference type="EMBL" id="MBA4536864.1"/>
    </source>
</evidence>
<dbReference type="Pfam" id="PF01098">
    <property type="entry name" value="FTSW_RODA_SPOVE"/>
    <property type="match status" value="1"/>
</dbReference>
<evidence type="ECO:0000256" key="2">
    <source>
        <dbReference type="ARBA" id="ARBA00022692"/>
    </source>
</evidence>
<keyword evidence="5 6" id="KW-0472">Membrane</keyword>
<evidence type="ECO:0000256" key="5">
    <source>
        <dbReference type="ARBA" id="ARBA00023136"/>
    </source>
</evidence>
<evidence type="ECO:0000256" key="3">
    <source>
        <dbReference type="ARBA" id="ARBA00022960"/>
    </source>
</evidence>
<comment type="subcellular location">
    <subcellularLocation>
        <location evidence="1">Membrane</location>
        <topology evidence="1">Multi-pass membrane protein</topology>
    </subcellularLocation>
</comment>
<organism evidence="7 8">
    <name type="scientific">Bacillus aquiflavi</name>
    <dbReference type="NCBI Taxonomy" id="2672567"/>
    <lineage>
        <taxon>Bacteria</taxon>
        <taxon>Bacillati</taxon>
        <taxon>Bacillota</taxon>
        <taxon>Bacilli</taxon>
        <taxon>Bacillales</taxon>
        <taxon>Bacillaceae</taxon>
        <taxon>Bacillus</taxon>
    </lineage>
</organism>
<feature type="transmembrane region" description="Helical" evidence="6">
    <location>
        <begin position="152"/>
        <end position="169"/>
    </location>
</feature>
<keyword evidence="4 6" id="KW-1133">Transmembrane helix</keyword>
<dbReference type="GO" id="GO:0005886">
    <property type="term" value="C:plasma membrane"/>
    <property type="evidence" value="ECO:0007669"/>
    <property type="project" value="TreeGrafter"/>
</dbReference>
<evidence type="ECO:0000256" key="6">
    <source>
        <dbReference type="SAM" id="Phobius"/>
    </source>
</evidence>
<dbReference type="AlphaFoldDB" id="A0A7W1X397"/>
<feature type="transmembrane region" description="Helical" evidence="6">
    <location>
        <begin position="198"/>
        <end position="218"/>
    </location>
</feature>
<feature type="transmembrane region" description="Helical" evidence="6">
    <location>
        <begin position="53"/>
        <end position="70"/>
    </location>
</feature>
<feature type="transmembrane region" description="Helical" evidence="6">
    <location>
        <begin position="295"/>
        <end position="315"/>
    </location>
</feature>
<feature type="transmembrane region" description="Helical" evidence="6">
    <location>
        <begin position="175"/>
        <end position="191"/>
    </location>
</feature>
<dbReference type="GO" id="GO:0008360">
    <property type="term" value="P:regulation of cell shape"/>
    <property type="evidence" value="ECO:0007669"/>
    <property type="project" value="UniProtKB-KW"/>
</dbReference>
<keyword evidence="3" id="KW-0133">Cell shape</keyword>
<name>A0A7W1X397_9BACI</name>
<feature type="transmembrane region" description="Helical" evidence="6">
    <location>
        <begin position="361"/>
        <end position="380"/>
    </location>
</feature>
<evidence type="ECO:0000313" key="8">
    <source>
        <dbReference type="Proteomes" id="UP000570010"/>
    </source>
</evidence>
<evidence type="ECO:0000256" key="4">
    <source>
        <dbReference type="ARBA" id="ARBA00022989"/>
    </source>
</evidence>
<reference evidence="7 8" key="1">
    <citation type="submission" date="2020-07" db="EMBL/GenBank/DDBJ databases">
        <authorList>
            <person name="Feng H."/>
        </authorList>
    </citation>
    <scope>NUCLEOTIDE SEQUENCE [LARGE SCALE GENOMIC DNA]</scope>
    <source>
        <strain evidence="8">s-12</strain>
    </source>
</reference>
<proteinExistence type="predicted"/>
<feature type="transmembrane region" description="Helical" evidence="6">
    <location>
        <begin position="77"/>
        <end position="94"/>
    </location>
</feature>
<dbReference type="GO" id="GO:0051301">
    <property type="term" value="P:cell division"/>
    <property type="evidence" value="ECO:0007669"/>
    <property type="project" value="InterPro"/>
</dbReference>
<accession>A0A7W1X397</accession>
<dbReference type="InterPro" id="IPR001182">
    <property type="entry name" value="FtsW/RodA"/>
</dbReference>
<keyword evidence="2 6" id="KW-0812">Transmembrane</keyword>
<comment type="caution">
    <text evidence="7">The sequence shown here is derived from an EMBL/GenBank/DDBJ whole genome shotgun (WGS) entry which is preliminary data.</text>
</comment>
<gene>
    <name evidence="7" type="ORF">H1Z61_06845</name>
</gene>
<protein>
    <submittedName>
        <fullName evidence="7">Rod shape-determining protein RodA</fullName>
    </submittedName>
</protein>
<feature type="transmembrane region" description="Helical" evidence="6">
    <location>
        <begin position="20"/>
        <end position="38"/>
    </location>
</feature>
<feature type="transmembrane region" description="Helical" evidence="6">
    <location>
        <begin position="327"/>
        <end position="349"/>
    </location>
</feature>
<dbReference type="Proteomes" id="UP000570010">
    <property type="component" value="Unassembled WGS sequence"/>
</dbReference>
<evidence type="ECO:0000256" key="1">
    <source>
        <dbReference type="ARBA" id="ARBA00004141"/>
    </source>
</evidence>
<dbReference type="GO" id="GO:0015648">
    <property type="term" value="F:lipid-linked peptidoglycan transporter activity"/>
    <property type="evidence" value="ECO:0007669"/>
    <property type="project" value="TreeGrafter"/>
</dbReference>
<dbReference type="PROSITE" id="PS51257">
    <property type="entry name" value="PROKAR_LIPOPROTEIN"/>
    <property type="match status" value="1"/>
</dbReference>
<dbReference type="PANTHER" id="PTHR30474">
    <property type="entry name" value="CELL CYCLE PROTEIN"/>
    <property type="match status" value="1"/>
</dbReference>
<dbReference type="EMBL" id="JACEIO010000012">
    <property type="protein sequence ID" value="MBA4536864.1"/>
    <property type="molecule type" value="Genomic_DNA"/>
</dbReference>
<dbReference type="PANTHER" id="PTHR30474:SF1">
    <property type="entry name" value="PEPTIDOGLYCAN GLYCOSYLTRANSFERASE MRDB"/>
    <property type="match status" value="1"/>
</dbReference>
<dbReference type="GO" id="GO:0032153">
    <property type="term" value="C:cell division site"/>
    <property type="evidence" value="ECO:0007669"/>
    <property type="project" value="TreeGrafter"/>
</dbReference>
<sequence length="397" mass="45055">MDRVSIAKLNRLSERIDWTLVLLLMLFFIISCFSIYSAQTSAQYNENFLIRQVYWYGVGTCMIGIVMFLNSDQYIKLSWYAYGFGLFLLIFLHFSPESIAPVINGAKSWFVIDKVGSIQPSELVKVFLIMALSKVIVSHKEKYSEKTLKTDFYLLIKMGATTGAPLILIMLQSDFGTSLVILAILLGMILISGITWKIIFPLFTLTSAVIAAIIYFVIWNPEMLEKYLKIQPYQFLRIYAWLDPEAYRIDAGLHLLKSLDAIGSGMLSGKGFLEREVYIPEIHTDFIFSVIGEEYGFVGGSIVIGLFFLLIYHLTKTALDTTIPYNIYITTGIISMITFHVFQNIGMTIQVLPITGIPLPFISYGGSSIMGNMLAMGLIFSIHYHHKRYPVEEEKEE</sequence>
<dbReference type="RefSeq" id="WP_179959020.1">
    <property type="nucleotide sequence ID" value="NZ_JAAIWN010000012.1"/>
</dbReference>